<evidence type="ECO:0000313" key="3">
    <source>
        <dbReference type="Proteomes" id="UP000631421"/>
    </source>
</evidence>
<evidence type="ECO:0000259" key="1">
    <source>
        <dbReference type="PROSITE" id="PS50851"/>
    </source>
</evidence>
<organism evidence="2 3">
    <name type="scientific">Pseudanabaena cinerea FACHB-1277</name>
    <dbReference type="NCBI Taxonomy" id="2949581"/>
    <lineage>
        <taxon>Bacteria</taxon>
        <taxon>Bacillati</taxon>
        <taxon>Cyanobacteriota</taxon>
        <taxon>Cyanophyceae</taxon>
        <taxon>Pseudanabaenales</taxon>
        <taxon>Pseudanabaenaceae</taxon>
        <taxon>Pseudanabaena</taxon>
        <taxon>Pseudanabaena cinerea</taxon>
    </lineage>
</organism>
<dbReference type="SMART" id="SM00260">
    <property type="entry name" value="CheW"/>
    <property type="match status" value="1"/>
</dbReference>
<dbReference type="GO" id="GO:0005829">
    <property type="term" value="C:cytosol"/>
    <property type="evidence" value="ECO:0007669"/>
    <property type="project" value="TreeGrafter"/>
</dbReference>
<proteinExistence type="predicted"/>
<comment type="caution">
    <text evidence="2">The sequence shown here is derived from an EMBL/GenBank/DDBJ whole genome shotgun (WGS) entry which is preliminary data.</text>
</comment>
<dbReference type="Proteomes" id="UP000631421">
    <property type="component" value="Unassembled WGS sequence"/>
</dbReference>
<dbReference type="GO" id="GO:0007165">
    <property type="term" value="P:signal transduction"/>
    <property type="evidence" value="ECO:0007669"/>
    <property type="project" value="InterPro"/>
</dbReference>
<dbReference type="RefSeq" id="WP_190349145.1">
    <property type="nucleotide sequence ID" value="NZ_JACJPY010000003.1"/>
</dbReference>
<protein>
    <submittedName>
        <fullName evidence="2">Chemotaxis protein CheW</fullName>
    </submittedName>
</protein>
<accession>A0A926Z4Q7</accession>
<sequence length="170" mass="19055">MSKLLIELQEDQPRTSLGLTYLTLQLGQNLDMAVPLDSIQETIIVSSERFTQMPNTHPCLIGLIEHRSNVFWVLDLPQLLGFTAIDPTALETHVAILQIGASFIGLAVYRIGQVMRFAENRILSPQDLSETNIPNEARKFLSGWLIRPDKGMPRLYLLNTDAIVSHGFSI</sequence>
<dbReference type="Gene3D" id="2.40.50.180">
    <property type="entry name" value="CheA-289, Domain 4"/>
    <property type="match status" value="1"/>
</dbReference>
<dbReference type="Gene3D" id="2.30.30.40">
    <property type="entry name" value="SH3 Domains"/>
    <property type="match status" value="1"/>
</dbReference>
<name>A0A926Z4Q7_9CYAN</name>
<dbReference type="PROSITE" id="PS50851">
    <property type="entry name" value="CHEW"/>
    <property type="match status" value="1"/>
</dbReference>
<dbReference type="InterPro" id="IPR036061">
    <property type="entry name" value="CheW-like_dom_sf"/>
</dbReference>
<reference evidence="2" key="1">
    <citation type="journal article" date="2015" name="ISME J.">
        <title>Draft Genome Sequence of Streptomyces incarnatus NRRL8089, which Produces the Nucleoside Antibiotic Sinefungin.</title>
        <authorList>
            <person name="Oshima K."/>
            <person name="Hattori M."/>
            <person name="Shimizu H."/>
            <person name="Fukuda K."/>
            <person name="Nemoto M."/>
            <person name="Inagaki K."/>
            <person name="Tamura T."/>
        </authorList>
    </citation>
    <scope>NUCLEOTIDE SEQUENCE</scope>
    <source>
        <strain evidence="2">FACHB-1277</strain>
    </source>
</reference>
<dbReference type="PANTHER" id="PTHR22617:SF23">
    <property type="entry name" value="CHEMOTAXIS PROTEIN CHEW"/>
    <property type="match status" value="1"/>
</dbReference>
<dbReference type="PANTHER" id="PTHR22617">
    <property type="entry name" value="CHEMOTAXIS SENSOR HISTIDINE KINASE-RELATED"/>
    <property type="match status" value="1"/>
</dbReference>
<gene>
    <name evidence="2" type="ORF">H6F44_01475</name>
</gene>
<evidence type="ECO:0000313" key="2">
    <source>
        <dbReference type="EMBL" id="MBD2148803.1"/>
    </source>
</evidence>
<keyword evidence="3" id="KW-1185">Reference proteome</keyword>
<dbReference type="Pfam" id="PF01584">
    <property type="entry name" value="CheW"/>
    <property type="match status" value="1"/>
</dbReference>
<dbReference type="GO" id="GO:0006935">
    <property type="term" value="P:chemotaxis"/>
    <property type="evidence" value="ECO:0007669"/>
    <property type="project" value="InterPro"/>
</dbReference>
<dbReference type="InterPro" id="IPR002545">
    <property type="entry name" value="CheW-lke_dom"/>
</dbReference>
<dbReference type="EMBL" id="JACJPY010000003">
    <property type="protein sequence ID" value="MBD2148803.1"/>
    <property type="molecule type" value="Genomic_DNA"/>
</dbReference>
<reference evidence="2" key="2">
    <citation type="submission" date="2020-08" db="EMBL/GenBank/DDBJ databases">
        <authorList>
            <person name="Chen M."/>
            <person name="Teng W."/>
            <person name="Zhao L."/>
            <person name="Hu C."/>
            <person name="Zhou Y."/>
            <person name="Han B."/>
            <person name="Song L."/>
            <person name="Shu W."/>
        </authorList>
    </citation>
    <scope>NUCLEOTIDE SEQUENCE</scope>
    <source>
        <strain evidence="2">FACHB-1277</strain>
    </source>
</reference>
<dbReference type="InterPro" id="IPR039315">
    <property type="entry name" value="CheW"/>
</dbReference>
<feature type="domain" description="CheW-like" evidence="1">
    <location>
        <begin position="18"/>
        <end position="169"/>
    </location>
</feature>
<dbReference type="AlphaFoldDB" id="A0A926Z4Q7"/>
<dbReference type="SUPFAM" id="SSF50341">
    <property type="entry name" value="CheW-like"/>
    <property type="match status" value="1"/>
</dbReference>